<dbReference type="GeneID" id="30310261"/>
<accession>A0A1B1PDZ5</accession>
<keyword evidence="2" id="KW-0540">Nuclease</keyword>
<reference evidence="2 3" key="1">
    <citation type="submission" date="2016-06" db="EMBL/GenBank/DDBJ databases">
        <title>the whole genome sequencing of Salmonella bacteriophage BPS15Q2.</title>
        <authorList>
            <person name="Han H."/>
            <person name="Li X."/>
            <person name="Wei Y."/>
            <person name="Wei X."/>
            <person name="Zhang X."/>
        </authorList>
    </citation>
    <scope>NUCLEOTIDE SEQUENCE [LARGE SCALE GENOMIC DNA]</scope>
</reference>
<evidence type="ECO:0000259" key="1">
    <source>
        <dbReference type="SMART" id="SM00507"/>
    </source>
</evidence>
<dbReference type="OrthoDB" id="25105at10239"/>
<feature type="domain" description="HNH nuclease" evidence="1">
    <location>
        <begin position="61"/>
        <end position="128"/>
    </location>
</feature>
<dbReference type="RefSeq" id="YP_009324599.1">
    <property type="nucleotide sequence ID" value="NC_031939.1"/>
</dbReference>
<dbReference type="SMART" id="SM00507">
    <property type="entry name" value="HNHc"/>
    <property type="match status" value="1"/>
</dbReference>
<gene>
    <name evidence="2" type="ORF">BPS15Q2_18</name>
</gene>
<evidence type="ECO:0000313" key="3">
    <source>
        <dbReference type="Proteomes" id="UP000204245"/>
    </source>
</evidence>
<dbReference type="EMBL" id="KX405003">
    <property type="protein sequence ID" value="ANT42374.1"/>
    <property type="molecule type" value="Genomic_DNA"/>
</dbReference>
<organism evidence="2 3">
    <name type="scientific">Salmonella phage BPS15Q2</name>
    <dbReference type="NCBI Taxonomy" id="1857100"/>
    <lineage>
        <taxon>Viruses</taxon>
        <taxon>Duplodnaviria</taxon>
        <taxon>Heunggongvirae</taxon>
        <taxon>Uroviricota</taxon>
        <taxon>Caudoviricetes</taxon>
        <taxon>Andersonviridae</taxon>
        <taxon>Ounavirinae</taxon>
        <taxon>Felixounavirus</taxon>
        <taxon>Felixounavirus CapYZU01</taxon>
        <taxon>Felixounavirus BPS15Q2</taxon>
    </lineage>
</organism>
<dbReference type="GO" id="GO:0004519">
    <property type="term" value="F:endonuclease activity"/>
    <property type="evidence" value="ECO:0007669"/>
    <property type="project" value="UniProtKB-KW"/>
</dbReference>
<sequence length="137" mass="15988">MKICSTCRIPKDESLFHKNKSKKDGLQTQCKECARLRDAKSYQGNNKRKEAIKNAREDKRDYNRNLTRRYKAWCKCKICGEKEPVALDLHHTDPYEKDSNPASLYSYSTKRLKAEIRKCIVLCANCHRKVHAGIIKI</sequence>
<dbReference type="KEGG" id="vg:30310261"/>
<evidence type="ECO:0000313" key="2">
    <source>
        <dbReference type="EMBL" id="ANT42374.1"/>
    </source>
</evidence>
<proteinExistence type="predicted"/>
<keyword evidence="2" id="KW-0255">Endonuclease</keyword>
<name>A0A1B1PDZ5_9CAUD</name>
<dbReference type="InterPro" id="IPR003615">
    <property type="entry name" value="HNH_nuc"/>
</dbReference>
<keyword evidence="2" id="KW-0378">Hydrolase</keyword>
<protein>
    <submittedName>
        <fullName evidence="2">Endonuclease VII</fullName>
    </submittedName>
</protein>
<keyword evidence="3" id="KW-1185">Reference proteome</keyword>
<dbReference type="Proteomes" id="UP000204245">
    <property type="component" value="Segment"/>
</dbReference>